<sequence length="126" mass="13426">MTATSAATPAARTSGLYTVPLGSNETLRRGVAKLQFKVTSPVMKKVAAYVFGSKGFWDKVALPSAVRALRAKGITNIRFPAGNFYANSAGVLKQAPLAKVPAGFKYYPRKGFDPVTGIAFLWVVVS</sequence>
<evidence type="ECO:0000313" key="2">
    <source>
        <dbReference type="Proteomes" id="UP000430519"/>
    </source>
</evidence>
<dbReference type="EMBL" id="WVHK01000006">
    <property type="protein sequence ID" value="MXV18617.1"/>
    <property type="molecule type" value="Genomic_DNA"/>
</dbReference>
<dbReference type="AlphaFoldDB" id="A0A6I4YHZ8"/>
<dbReference type="Proteomes" id="UP000430519">
    <property type="component" value="Unassembled WGS sequence"/>
</dbReference>
<comment type="caution">
    <text evidence="1">The sequence shown here is derived from an EMBL/GenBank/DDBJ whole genome shotgun (WGS) entry which is preliminary data.</text>
</comment>
<dbReference type="RefSeq" id="WP_160976628.1">
    <property type="nucleotide sequence ID" value="NZ_WVHK01000006.1"/>
</dbReference>
<organism evidence="1 2">
    <name type="scientific">Deinococcus xianganensis</name>
    <dbReference type="NCBI Taxonomy" id="1507289"/>
    <lineage>
        <taxon>Bacteria</taxon>
        <taxon>Thermotogati</taxon>
        <taxon>Deinococcota</taxon>
        <taxon>Deinococci</taxon>
        <taxon>Deinococcales</taxon>
        <taxon>Deinococcaceae</taxon>
        <taxon>Deinococcus</taxon>
    </lineage>
</organism>
<reference evidence="1 2" key="1">
    <citation type="submission" date="2019-11" db="EMBL/GenBank/DDBJ databases">
        <title>Genome sequence of Deinococcus xianganensis Y35, AI-2 producing algicidal bacterium, isolated from lake water.</title>
        <authorList>
            <person name="Li Y."/>
        </authorList>
    </citation>
    <scope>NUCLEOTIDE SEQUENCE [LARGE SCALE GENOMIC DNA]</scope>
    <source>
        <strain evidence="1 2">Y35</strain>
    </source>
</reference>
<accession>A0A6I4YHZ8</accession>
<keyword evidence="2" id="KW-1185">Reference proteome</keyword>
<name>A0A6I4YHZ8_9DEIO</name>
<evidence type="ECO:0000313" key="1">
    <source>
        <dbReference type="EMBL" id="MXV18617.1"/>
    </source>
</evidence>
<protein>
    <submittedName>
        <fullName evidence="1">Uncharacterized protein</fullName>
    </submittedName>
</protein>
<gene>
    <name evidence="1" type="ORF">GLX28_03065</name>
</gene>
<proteinExistence type="predicted"/>